<dbReference type="STRING" id="1385520.N802_01155"/>
<dbReference type="AlphaFoldDB" id="A0A0A0JBC5"/>
<dbReference type="Pfam" id="PF00535">
    <property type="entry name" value="Glycos_transf_2"/>
    <property type="match status" value="1"/>
</dbReference>
<evidence type="ECO:0000313" key="3">
    <source>
        <dbReference type="Proteomes" id="UP000030002"/>
    </source>
</evidence>
<keyword evidence="3" id="KW-1185">Reference proteome</keyword>
<accession>A0A0A0JBC5</accession>
<evidence type="ECO:0000259" key="1">
    <source>
        <dbReference type="Pfam" id="PF00535"/>
    </source>
</evidence>
<dbReference type="GO" id="GO:0016740">
    <property type="term" value="F:transferase activity"/>
    <property type="evidence" value="ECO:0007669"/>
    <property type="project" value="UniProtKB-KW"/>
</dbReference>
<dbReference type="EMBL" id="AVPJ01000001">
    <property type="protein sequence ID" value="KGN34715.1"/>
    <property type="molecule type" value="Genomic_DNA"/>
</dbReference>
<dbReference type="SUPFAM" id="SSF53448">
    <property type="entry name" value="Nucleotide-diphospho-sugar transferases"/>
    <property type="match status" value="1"/>
</dbReference>
<reference evidence="2 3" key="1">
    <citation type="submission" date="2013-08" db="EMBL/GenBank/DDBJ databases">
        <title>The genome sequence of Knoellia sinensis.</title>
        <authorList>
            <person name="Zhu W."/>
            <person name="Wang G."/>
        </authorList>
    </citation>
    <scope>NUCLEOTIDE SEQUENCE [LARGE SCALE GENOMIC DNA]</scope>
    <source>
        <strain evidence="2 3">KCTC 19936</strain>
    </source>
</reference>
<name>A0A0A0JBC5_9MICO</name>
<protein>
    <submittedName>
        <fullName evidence="2">Glycosyl transferase</fullName>
    </submittedName>
</protein>
<dbReference type="InterPro" id="IPR050834">
    <property type="entry name" value="Glycosyltransf_2"/>
</dbReference>
<proteinExistence type="predicted"/>
<dbReference type="InterPro" id="IPR001173">
    <property type="entry name" value="Glyco_trans_2-like"/>
</dbReference>
<comment type="caution">
    <text evidence="2">The sequence shown here is derived from an EMBL/GenBank/DDBJ whole genome shotgun (WGS) entry which is preliminary data.</text>
</comment>
<sequence length="281" mass="31840">MIPDFSVIMPTYNRQVLLQQSIESVIAQSHQNWELIVIDDASPVPPVIADDPRIRLIRGESNSGFAACANMGLGLARGRYVTFLADDDMWTRDRLRNALAAHSEADVVWCATIELGARAVSPTKPPSTRPITLNSVNRELPETMGAVSLPREICPLLDPEFRACEDIDWGIRLRREHPNEVHLSSSDFLWRKHNGPRHLNGTEVRIQASEVLLRRHPEFYAQNPAIHAFRWYRIALMQTSMGKHRVAIRSALTSFRVKPSKGAIALIFRLALAQARWPFLR</sequence>
<evidence type="ECO:0000313" key="2">
    <source>
        <dbReference type="EMBL" id="KGN34715.1"/>
    </source>
</evidence>
<feature type="domain" description="Glycosyltransferase 2-like" evidence="1">
    <location>
        <begin position="6"/>
        <end position="113"/>
    </location>
</feature>
<dbReference type="Gene3D" id="3.90.550.10">
    <property type="entry name" value="Spore Coat Polysaccharide Biosynthesis Protein SpsA, Chain A"/>
    <property type="match status" value="1"/>
</dbReference>
<dbReference type="eggNOG" id="COG0463">
    <property type="taxonomic scope" value="Bacteria"/>
</dbReference>
<organism evidence="2 3">
    <name type="scientific">Knoellia sinensis KCTC 19936</name>
    <dbReference type="NCBI Taxonomy" id="1385520"/>
    <lineage>
        <taxon>Bacteria</taxon>
        <taxon>Bacillati</taxon>
        <taxon>Actinomycetota</taxon>
        <taxon>Actinomycetes</taxon>
        <taxon>Micrococcales</taxon>
        <taxon>Intrasporangiaceae</taxon>
        <taxon>Knoellia</taxon>
    </lineage>
</organism>
<dbReference type="InterPro" id="IPR029044">
    <property type="entry name" value="Nucleotide-diphossugar_trans"/>
</dbReference>
<dbReference type="PANTHER" id="PTHR43685">
    <property type="entry name" value="GLYCOSYLTRANSFERASE"/>
    <property type="match status" value="1"/>
</dbReference>
<gene>
    <name evidence="2" type="ORF">N802_01155</name>
</gene>
<dbReference type="PANTHER" id="PTHR43685:SF2">
    <property type="entry name" value="GLYCOSYLTRANSFERASE 2-LIKE DOMAIN-CONTAINING PROTEIN"/>
    <property type="match status" value="1"/>
</dbReference>
<dbReference type="Proteomes" id="UP000030002">
    <property type="component" value="Unassembled WGS sequence"/>
</dbReference>
<keyword evidence="2" id="KW-0808">Transferase</keyword>